<accession>A0A4V3XFQ0</accession>
<comment type="caution">
    <text evidence="1">The sequence shown here is derived from an EMBL/GenBank/DDBJ whole genome shotgun (WGS) entry which is preliminary data.</text>
</comment>
<protein>
    <submittedName>
        <fullName evidence="1">Uncharacterized protein</fullName>
    </submittedName>
</protein>
<gene>
    <name evidence="1" type="ORF">EUX98_g8973</name>
</gene>
<evidence type="ECO:0000313" key="1">
    <source>
        <dbReference type="EMBL" id="THH18373.1"/>
    </source>
</evidence>
<dbReference type="EMBL" id="SGPM01000597">
    <property type="protein sequence ID" value="THH18373.1"/>
    <property type="molecule type" value="Genomic_DNA"/>
</dbReference>
<dbReference type="Proteomes" id="UP000308730">
    <property type="component" value="Unassembled WGS sequence"/>
</dbReference>
<keyword evidence="2" id="KW-1185">Reference proteome</keyword>
<proteinExistence type="predicted"/>
<organism evidence="1 2">
    <name type="scientific">Antrodiella citrinella</name>
    <dbReference type="NCBI Taxonomy" id="2447956"/>
    <lineage>
        <taxon>Eukaryota</taxon>
        <taxon>Fungi</taxon>
        <taxon>Dikarya</taxon>
        <taxon>Basidiomycota</taxon>
        <taxon>Agaricomycotina</taxon>
        <taxon>Agaricomycetes</taxon>
        <taxon>Polyporales</taxon>
        <taxon>Steccherinaceae</taxon>
        <taxon>Antrodiella</taxon>
    </lineage>
</organism>
<sequence length="70" mass="7904">MVWVLTVVVVRAFRGTKEEDYETDSDTTFYEGVVLFDESSLDQPPNYTPPPPTTEVVFVDEKKDASVSDN</sequence>
<reference evidence="1 2" key="1">
    <citation type="submission" date="2019-02" db="EMBL/GenBank/DDBJ databases">
        <title>Genome sequencing of the rare red list fungi Antrodiella citrinella (Flaviporus citrinellus).</title>
        <authorList>
            <person name="Buettner E."/>
            <person name="Kellner H."/>
        </authorList>
    </citation>
    <scope>NUCLEOTIDE SEQUENCE [LARGE SCALE GENOMIC DNA]</scope>
    <source>
        <strain evidence="1 2">DSM 108506</strain>
    </source>
</reference>
<name>A0A4V3XFQ0_9APHY</name>
<dbReference type="AlphaFoldDB" id="A0A4V3XFQ0"/>
<evidence type="ECO:0000313" key="2">
    <source>
        <dbReference type="Proteomes" id="UP000308730"/>
    </source>
</evidence>